<gene>
    <name evidence="5" type="ORF">GRG538_LOCUS16508</name>
    <name evidence="6" type="ORF">QYT958_LOCUS31066</name>
</gene>
<proteinExistence type="inferred from homology"/>
<evidence type="ECO:0000256" key="4">
    <source>
        <dbReference type="ARBA" id="ARBA00038356"/>
    </source>
</evidence>
<reference evidence="5" key="1">
    <citation type="submission" date="2021-02" db="EMBL/GenBank/DDBJ databases">
        <authorList>
            <person name="Nowell W R."/>
        </authorList>
    </citation>
    <scope>NUCLEOTIDE SEQUENCE</scope>
</reference>
<dbReference type="AlphaFoldDB" id="A0A818G393"/>
<name>A0A818G393_9BILA</name>
<dbReference type="Gene3D" id="2.60.120.620">
    <property type="entry name" value="q2cbj1_9rhob like domain"/>
    <property type="match status" value="1"/>
</dbReference>
<evidence type="ECO:0000313" key="6">
    <source>
        <dbReference type="EMBL" id="CAF4908987.1"/>
    </source>
</evidence>
<dbReference type="InterPro" id="IPR011989">
    <property type="entry name" value="ARM-like"/>
</dbReference>
<evidence type="ECO:0008006" key="8">
    <source>
        <dbReference type="Google" id="ProtNLM"/>
    </source>
</evidence>
<dbReference type="SUPFAM" id="SSF48371">
    <property type="entry name" value="ARM repeat"/>
    <property type="match status" value="1"/>
</dbReference>
<dbReference type="PANTHER" id="PTHR20883">
    <property type="entry name" value="PHYTANOYL-COA DIOXYGENASE DOMAIN CONTAINING 1"/>
    <property type="match status" value="1"/>
</dbReference>
<dbReference type="PANTHER" id="PTHR20883:SF15">
    <property type="entry name" value="PHYTANOYL-COA DIOXYGENASE DOMAIN-CONTAINING PROTEIN 1"/>
    <property type="match status" value="1"/>
</dbReference>
<comment type="cofactor">
    <cofactor evidence="1">
        <name>Fe cation</name>
        <dbReference type="ChEBI" id="CHEBI:24875"/>
    </cofactor>
</comment>
<dbReference type="EMBL" id="CAJOBR010013663">
    <property type="protein sequence ID" value="CAF4908987.1"/>
    <property type="molecule type" value="Genomic_DNA"/>
</dbReference>
<evidence type="ECO:0000256" key="1">
    <source>
        <dbReference type="ARBA" id="ARBA00001962"/>
    </source>
</evidence>
<dbReference type="Pfam" id="PF05721">
    <property type="entry name" value="PhyH"/>
    <property type="match status" value="1"/>
</dbReference>
<organism evidence="5 7">
    <name type="scientific">Rotaria socialis</name>
    <dbReference type="NCBI Taxonomy" id="392032"/>
    <lineage>
        <taxon>Eukaryota</taxon>
        <taxon>Metazoa</taxon>
        <taxon>Spiralia</taxon>
        <taxon>Gnathifera</taxon>
        <taxon>Rotifera</taxon>
        <taxon>Eurotatoria</taxon>
        <taxon>Bdelloidea</taxon>
        <taxon>Philodinida</taxon>
        <taxon>Philodinidae</taxon>
        <taxon>Rotaria</taxon>
    </lineage>
</organism>
<dbReference type="GO" id="GO:0046872">
    <property type="term" value="F:metal ion binding"/>
    <property type="evidence" value="ECO:0007669"/>
    <property type="project" value="UniProtKB-KW"/>
</dbReference>
<protein>
    <recommendedName>
        <fullName evidence="8">Phytanoyl-CoA dioxygenase</fullName>
    </recommendedName>
</protein>
<dbReference type="EMBL" id="CAJNYT010002645">
    <property type="protein sequence ID" value="CAF3483627.1"/>
    <property type="molecule type" value="Genomic_DNA"/>
</dbReference>
<keyword evidence="2" id="KW-0479">Metal-binding</keyword>
<dbReference type="InterPro" id="IPR016024">
    <property type="entry name" value="ARM-type_fold"/>
</dbReference>
<evidence type="ECO:0000256" key="2">
    <source>
        <dbReference type="ARBA" id="ARBA00022723"/>
    </source>
</evidence>
<dbReference type="Proteomes" id="UP000663848">
    <property type="component" value="Unassembled WGS sequence"/>
</dbReference>
<accession>A0A818G393</accession>
<comment type="similarity">
    <text evidence="4">Belongs to the PhyH family. PHYHD1 subfamily.</text>
</comment>
<dbReference type="Gene3D" id="1.25.10.10">
    <property type="entry name" value="Leucine-rich Repeat Variant"/>
    <property type="match status" value="1"/>
</dbReference>
<dbReference type="InterPro" id="IPR008775">
    <property type="entry name" value="Phytyl_CoA_dOase-like"/>
</dbReference>
<dbReference type="SUPFAM" id="SSF51197">
    <property type="entry name" value="Clavaminate synthase-like"/>
    <property type="match status" value="1"/>
</dbReference>
<comment type="caution">
    <text evidence="5">The sequence shown here is derived from an EMBL/GenBank/DDBJ whole genome shotgun (WGS) entry which is preliminary data.</text>
</comment>
<dbReference type="Proteomes" id="UP000663872">
    <property type="component" value="Unassembled WGS sequence"/>
</dbReference>
<evidence type="ECO:0000313" key="5">
    <source>
        <dbReference type="EMBL" id="CAF3483627.1"/>
    </source>
</evidence>
<keyword evidence="3" id="KW-0408">Iron</keyword>
<evidence type="ECO:0000313" key="7">
    <source>
        <dbReference type="Proteomes" id="UP000663872"/>
    </source>
</evidence>
<evidence type="ECO:0000256" key="3">
    <source>
        <dbReference type="ARBA" id="ARBA00023004"/>
    </source>
</evidence>
<sequence>MQAMETPLLLTDKQVQEFLINGYLILQPISLDRNFHSSIFTEVQSIFQQDGNPGNNILPRIPQLQYVFDDPVVKGALLSLLGSNYNMQPHRHAHTTRPGTADQTWHKDSYFGYRKLLRHHQIRYAMVMYYPQDTTIEMGPTALIPRSQYDVEHPEMYSHFETLEDPNTTSDDHDISLVCTAGTVVLIHYDIVHRGTANITNRSHRYMFKFQFTRLEEPTQPTWNHDPTNASYDAADAGLLQPIVKHVWNWMIGRVIPLQELTTDQDINTWKIQLSDHYINTWKIQLSDHCGKIRLNAAYNLALNNEYNILIQQLYKNKAIPRFEAAYALTACRYNKEAIDELQAVLAREENNEPIAYCIAFIFSEMGSAALDTLPLLIHVIEKSHSYLVKQYCCEALGTIQVNEQHNIDTVVSCLTNVLADRDQLKDLKDASHMRFTAALSLAKLGVKAIQAIPSLKEALYLDKNRYVNANALLALKRIGTDEALKIVLHYLEMSRWCAKTTPASLY</sequence>